<dbReference type="InterPro" id="IPR013783">
    <property type="entry name" value="Ig-like_fold"/>
</dbReference>
<dbReference type="InterPro" id="IPR020067">
    <property type="entry name" value="Frizzled_dom"/>
</dbReference>
<accession>A0A8J6HBZ3</accession>
<feature type="binding site" evidence="18">
    <location>
        <position position="710"/>
    </location>
    <ligand>
        <name>Mg(2+)</name>
        <dbReference type="ChEBI" id="CHEBI:18420"/>
    </ligand>
</feature>
<dbReference type="AlphaFoldDB" id="A0A8J6HBZ3"/>
<comment type="caution">
    <text evidence="27">The sequence shown here is derived from an EMBL/GenBank/DDBJ whole genome shotgun (WGS) entry which is preliminary data.</text>
</comment>
<evidence type="ECO:0000259" key="25">
    <source>
        <dbReference type="PROSITE" id="PS50070"/>
    </source>
</evidence>
<protein>
    <recommendedName>
        <fullName evidence="2">receptor protein-tyrosine kinase</fullName>
        <ecNumber evidence="2">2.7.10.1</ecNumber>
    </recommendedName>
</protein>
<organism evidence="27 28">
    <name type="scientific">Tenebrio molitor</name>
    <name type="common">Yellow mealworm beetle</name>
    <dbReference type="NCBI Taxonomy" id="7067"/>
    <lineage>
        <taxon>Eukaryota</taxon>
        <taxon>Metazoa</taxon>
        <taxon>Ecdysozoa</taxon>
        <taxon>Arthropoda</taxon>
        <taxon>Hexapoda</taxon>
        <taxon>Insecta</taxon>
        <taxon>Pterygota</taxon>
        <taxon>Neoptera</taxon>
        <taxon>Endopterygota</taxon>
        <taxon>Coleoptera</taxon>
        <taxon>Polyphaga</taxon>
        <taxon>Cucujiformia</taxon>
        <taxon>Tenebrionidae</taxon>
        <taxon>Tenebrio</taxon>
    </lineage>
</organism>
<evidence type="ECO:0000259" key="26">
    <source>
        <dbReference type="PROSITE" id="PS50835"/>
    </source>
</evidence>
<evidence type="ECO:0000256" key="14">
    <source>
        <dbReference type="ARBA" id="ARBA00034103"/>
    </source>
</evidence>
<feature type="domain" description="Protein kinase" evidence="23">
    <location>
        <begin position="577"/>
        <end position="875"/>
    </location>
</feature>
<reference evidence="27" key="2">
    <citation type="submission" date="2021-08" db="EMBL/GenBank/DDBJ databases">
        <authorList>
            <person name="Eriksson T."/>
        </authorList>
    </citation>
    <scope>NUCLEOTIDE SEQUENCE</scope>
    <source>
        <strain evidence="27">Stoneville</strain>
        <tissue evidence="27">Whole head</tissue>
    </source>
</reference>
<dbReference type="FunFam" id="3.30.200.20:FF:000539">
    <property type="entry name" value="Tyrosine-protein kinase receptor"/>
    <property type="match status" value="1"/>
</dbReference>
<evidence type="ECO:0000256" key="9">
    <source>
        <dbReference type="ARBA" id="ARBA00023018"/>
    </source>
</evidence>
<feature type="binding site" evidence="20">
    <location>
        <position position="608"/>
    </location>
    <ligand>
        <name>ATP</name>
        <dbReference type="ChEBI" id="CHEBI:30616"/>
    </ligand>
</feature>
<dbReference type="Gene3D" id="3.30.200.20">
    <property type="entry name" value="Phosphorylase Kinase, domain 1"/>
    <property type="match status" value="1"/>
</dbReference>
<evidence type="ECO:0000256" key="18">
    <source>
        <dbReference type="PIRSR" id="PIRSR000615-3"/>
    </source>
</evidence>
<dbReference type="PROSITE" id="PS50835">
    <property type="entry name" value="IG_LIKE"/>
    <property type="match status" value="1"/>
</dbReference>
<keyword evidence="8 22" id="KW-1133">Transmembrane helix</keyword>
<feature type="binding site" evidence="18">
    <location>
        <position position="723"/>
    </location>
    <ligand>
        <name>Mg(2+)</name>
        <dbReference type="ChEBI" id="CHEBI:18420"/>
    </ligand>
</feature>
<dbReference type="InterPro" id="IPR050122">
    <property type="entry name" value="RTK"/>
</dbReference>
<sequence length="993" mass="111913">MTKLSDCIGCSLKFPVKIGVEESIVNAPLVVCTNNAKMFGNDNEYEEYDDDDIITALNTSTNSTLVFTRPMENVTADPGAKLVKLVCEVQNLDPNNTKVTFTWRKNNAPVDKNKHVNVKTLKPKNHKQRSVLKINNVDLFDKGFYDCTASNGVDRIRSEAVLDVAADGGRGGSTVGGNTLRFDLEITSSTPNAAASAVFDATLGKQTEGVVTSNKYEKTFDLTSTGRVIERVRHNFSEPLCQAYTGETCKAYMANEYVFVQPPYSQSDIEKMLRDAFLVISQSNDISSSCNKFARPSLCYSAFPLCADPRQVHTYQSAILANNKATFDPHLFKDIRNKLGSSLRRICKEDCLLLETELCSKEYAIAKRHPVIGKTLELEECEFLPNETEASSRNCLELGVYHESVNKDDTCYWDDGELYRGVQNVSNVGNKCLRWATQFHIQLSEHPELTGHNYCRNPDGVESQPFCYVDGNPVRREICSVTQCTHVIWMYVIVIFAMISAVGGVLFGVLCCRKKSKTRNLQNMSIPSADKNIYGNHGPNSPMEMNNLLPPNIPPQRSHHPSKNGYQNVPQYTYKEVAFVEELGEGAFGKVYKGELKTKTGKIFVAVKSLKENASAKTQADFQREIELISELKHPNIICLLGVVVKQEPMCMLFEFMSEGDLHEFLIANSPSEGKSLTQNQFLHIAIQIAQGMEYLSDNHYVHRDLAARNCLVSKDLVVKISDFGLSRDMYSCDYYRRSDKKEKKRRVLYEERCNTRARAVAHDFQVMYLKEMPKVQSKSLLPVRWMPPESILYGKFTTESDVWSYGVVLWEIYSYGLQPYYGYNNQEVINMIRSRKLLPCPDACPSYCYSLMVECWAELSIRRPSFGEISHRLRVWKQNGNSNGAYFKPAESHKLGHGSKSSHASDSPTVCPDAQDSGPATWERKRLTESQSSLTSRSSSLGNKTQSTSLSNEHSRNKRSHRRKEDSLDRGVHPKNTVVSSNGDNFEIKISH</sequence>
<dbReference type="GO" id="GO:0045202">
    <property type="term" value="C:synapse"/>
    <property type="evidence" value="ECO:0007669"/>
    <property type="project" value="UniProtKB-SubCell"/>
</dbReference>
<evidence type="ECO:0000256" key="15">
    <source>
        <dbReference type="ARBA" id="ARBA00051243"/>
    </source>
</evidence>
<dbReference type="InterPro" id="IPR036179">
    <property type="entry name" value="Ig-like_dom_sf"/>
</dbReference>
<dbReference type="Gene3D" id="1.10.2000.10">
    <property type="entry name" value="Frizzled cysteine-rich domain"/>
    <property type="match status" value="1"/>
</dbReference>
<dbReference type="InterPro" id="IPR000001">
    <property type="entry name" value="Kringle"/>
</dbReference>
<name>A0A8J6HBZ3_TENMO</name>
<evidence type="ECO:0000256" key="12">
    <source>
        <dbReference type="ARBA" id="ARBA00023170"/>
    </source>
</evidence>
<evidence type="ECO:0000256" key="8">
    <source>
        <dbReference type="ARBA" id="ARBA00022989"/>
    </source>
</evidence>
<feature type="domain" description="Kringle" evidence="25">
    <location>
        <begin position="410"/>
        <end position="484"/>
    </location>
</feature>
<feature type="domain" description="Ig-like" evidence="26">
    <location>
        <begin position="64"/>
        <end position="163"/>
    </location>
</feature>
<dbReference type="PROSITE" id="PS00109">
    <property type="entry name" value="PROTEIN_KINASE_TYR"/>
    <property type="match status" value="1"/>
</dbReference>
<keyword evidence="12" id="KW-0675">Receptor</keyword>
<evidence type="ECO:0000256" key="11">
    <source>
        <dbReference type="ARBA" id="ARBA00023157"/>
    </source>
</evidence>
<dbReference type="SUPFAM" id="SSF57440">
    <property type="entry name" value="Kringle-like"/>
    <property type="match status" value="1"/>
</dbReference>
<dbReference type="GO" id="GO:0004714">
    <property type="term" value="F:transmembrane receptor protein tyrosine kinase activity"/>
    <property type="evidence" value="ECO:0007669"/>
    <property type="project" value="UniProtKB-EC"/>
</dbReference>
<dbReference type="PROSITE" id="PS50038">
    <property type="entry name" value="FZ"/>
    <property type="match status" value="1"/>
</dbReference>
<feature type="domain" description="FZ" evidence="24">
    <location>
        <begin position="236"/>
        <end position="398"/>
    </location>
</feature>
<dbReference type="FunFam" id="1.10.510.10:FF:000667">
    <property type="entry name" value="Tyrosine-protein kinase receptor"/>
    <property type="match status" value="1"/>
</dbReference>
<keyword evidence="7 17" id="KW-0067">ATP-binding</keyword>
<dbReference type="GO" id="GO:0017147">
    <property type="term" value="F:Wnt-protein binding"/>
    <property type="evidence" value="ECO:0007669"/>
    <property type="project" value="TreeGrafter"/>
</dbReference>
<feature type="compositionally biased region" description="Basic and acidic residues" evidence="21">
    <location>
        <begin position="964"/>
        <end position="973"/>
    </location>
</feature>
<dbReference type="PROSITE" id="PS50011">
    <property type="entry name" value="PROTEIN_KINASE_DOM"/>
    <property type="match status" value="1"/>
</dbReference>
<keyword evidence="6 17" id="KW-0547">Nucleotide-binding</keyword>
<dbReference type="EC" id="2.7.10.1" evidence="2"/>
<dbReference type="Pfam" id="PF07714">
    <property type="entry name" value="PK_Tyr_Ser-Thr"/>
    <property type="match status" value="2"/>
</dbReference>
<dbReference type="SMART" id="SM00130">
    <property type="entry name" value="KR"/>
    <property type="match status" value="1"/>
</dbReference>
<dbReference type="FunFam" id="2.40.20.10:FF:000021">
    <property type="entry name" value="Tyrosine-protein kinase receptor"/>
    <property type="match status" value="1"/>
</dbReference>
<evidence type="ECO:0000256" key="21">
    <source>
        <dbReference type="SAM" id="MobiDB-lite"/>
    </source>
</evidence>
<dbReference type="GO" id="GO:0046872">
    <property type="term" value="F:metal ion binding"/>
    <property type="evidence" value="ECO:0007669"/>
    <property type="project" value="UniProtKB-KW"/>
</dbReference>
<feature type="region of interest" description="Disordered" evidence="21">
    <location>
        <begin position="888"/>
        <end position="993"/>
    </location>
</feature>
<evidence type="ECO:0000256" key="13">
    <source>
        <dbReference type="ARBA" id="ARBA00023180"/>
    </source>
</evidence>
<reference evidence="27" key="1">
    <citation type="journal article" date="2020" name="J Insects Food Feed">
        <title>The yellow mealworm (Tenebrio molitor) genome: a resource for the emerging insects as food and feed industry.</title>
        <authorList>
            <person name="Eriksson T."/>
            <person name="Andere A."/>
            <person name="Kelstrup H."/>
            <person name="Emery V."/>
            <person name="Picard C."/>
        </authorList>
    </citation>
    <scope>NUCLEOTIDE SEQUENCE</scope>
    <source>
        <strain evidence="27">Stoneville</strain>
        <tissue evidence="27">Whole head</tissue>
    </source>
</reference>
<dbReference type="Proteomes" id="UP000719412">
    <property type="component" value="Unassembled WGS sequence"/>
</dbReference>
<comment type="catalytic activity">
    <reaction evidence="15">
        <text>L-tyrosyl-[protein] + ATP = O-phospho-L-tyrosyl-[protein] + ADP + H(+)</text>
        <dbReference type="Rhea" id="RHEA:10596"/>
        <dbReference type="Rhea" id="RHEA-COMP:10136"/>
        <dbReference type="Rhea" id="RHEA-COMP:20101"/>
        <dbReference type="ChEBI" id="CHEBI:15378"/>
        <dbReference type="ChEBI" id="CHEBI:30616"/>
        <dbReference type="ChEBI" id="CHEBI:46858"/>
        <dbReference type="ChEBI" id="CHEBI:61978"/>
        <dbReference type="ChEBI" id="CHEBI:456216"/>
        <dbReference type="EC" id="2.7.10.1"/>
    </reaction>
</comment>
<evidence type="ECO:0000256" key="5">
    <source>
        <dbReference type="ARBA" id="ARBA00022692"/>
    </source>
</evidence>
<feature type="active site" description="Proton acceptor" evidence="16">
    <location>
        <position position="705"/>
    </location>
</feature>
<keyword evidence="5 22" id="KW-0812">Transmembrane</keyword>
<dbReference type="CDD" id="cd07459">
    <property type="entry name" value="CRD_TK_ROR_like"/>
    <property type="match status" value="1"/>
</dbReference>
<dbReference type="PIRSF" id="PIRSF000615">
    <property type="entry name" value="TyrPK_CSF1-R"/>
    <property type="match status" value="1"/>
</dbReference>
<dbReference type="GO" id="GO:0043235">
    <property type="term" value="C:receptor complex"/>
    <property type="evidence" value="ECO:0007669"/>
    <property type="project" value="TreeGrafter"/>
</dbReference>
<dbReference type="CDD" id="cd00108">
    <property type="entry name" value="KR"/>
    <property type="match status" value="1"/>
</dbReference>
<feature type="transmembrane region" description="Helical" evidence="22">
    <location>
        <begin position="488"/>
        <end position="512"/>
    </location>
</feature>
<evidence type="ECO:0000256" key="4">
    <source>
        <dbReference type="ARBA" id="ARBA00022572"/>
    </source>
</evidence>
<dbReference type="PROSITE" id="PS50070">
    <property type="entry name" value="KRINGLE_2"/>
    <property type="match status" value="1"/>
</dbReference>
<comment type="subcellular location">
    <subcellularLocation>
        <location evidence="1">Membrane</location>
        <topology evidence="1">Single-pass type I membrane protein</topology>
    </subcellularLocation>
    <subcellularLocation>
        <location evidence="14">Synapse</location>
    </subcellularLocation>
</comment>
<dbReference type="CDD" id="cd00096">
    <property type="entry name" value="Ig"/>
    <property type="match status" value="1"/>
</dbReference>
<dbReference type="GO" id="GO:0005886">
    <property type="term" value="C:plasma membrane"/>
    <property type="evidence" value="ECO:0007669"/>
    <property type="project" value="TreeGrafter"/>
</dbReference>
<feature type="binding site" evidence="17">
    <location>
        <position position="709"/>
    </location>
    <ligand>
        <name>ATP</name>
        <dbReference type="ChEBI" id="CHEBI:30616"/>
    </ligand>
</feature>
<evidence type="ECO:0000313" key="28">
    <source>
        <dbReference type="Proteomes" id="UP000719412"/>
    </source>
</evidence>
<evidence type="ECO:0000259" key="24">
    <source>
        <dbReference type="PROSITE" id="PS50038"/>
    </source>
</evidence>
<keyword evidence="4 19" id="KW-0420">Kringle</keyword>
<dbReference type="PRINTS" id="PR00018">
    <property type="entry name" value="KRINGLE"/>
</dbReference>
<dbReference type="EMBL" id="JABDTM020026484">
    <property type="protein sequence ID" value="KAH0811879.1"/>
    <property type="molecule type" value="Genomic_DNA"/>
</dbReference>
<keyword evidence="10 22" id="KW-0472">Membrane</keyword>
<feature type="compositionally biased region" description="Low complexity" evidence="21">
    <location>
        <begin position="930"/>
        <end position="942"/>
    </location>
</feature>
<keyword evidence="28" id="KW-1185">Reference proteome</keyword>
<keyword evidence="13" id="KW-0325">Glycoprotein</keyword>
<evidence type="ECO:0000256" key="16">
    <source>
        <dbReference type="PIRSR" id="PIRSR000615-1"/>
    </source>
</evidence>
<dbReference type="Pfam" id="PF07679">
    <property type="entry name" value="I-set"/>
    <property type="match status" value="1"/>
</dbReference>
<dbReference type="PRINTS" id="PR00109">
    <property type="entry name" value="TYRKINASE"/>
</dbReference>
<evidence type="ECO:0000256" key="19">
    <source>
        <dbReference type="PROSITE-ProRule" id="PRU00121"/>
    </source>
</evidence>
<keyword evidence="9" id="KW-0770">Synapse</keyword>
<keyword evidence="11" id="KW-1015">Disulfide bond</keyword>
<feature type="compositionally biased region" description="Polar residues" evidence="21">
    <location>
        <begin position="943"/>
        <end position="953"/>
    </location>
</feature>
<dbReference type="InterPro" id="IPR036790">
    <property type="entry name" value="Frizzled_dom_sf"/>
</dbReference>
<dbReference type="InterPro" id="IPR038178">
    <property type="entry name" value="Kringle_sf"/>
</dbReference>
<dbReference type="Gene3D" id="1.10.510.10">
    <property type="entry name" value="Transferase(Phosphotransferase) domain 1"/>
    <property type="match status" value="1"/>
</dbReference>
<dbReference type="GO" id="GO:0007169">
    <property type="term" value="P:cell surface receptor protein tyrosine kinase signaling pathway"/>
    <property type="evidence" value="ECO:0007669"/>
    <property type="project" value="TreeGrafter"/>
</dbReference>
<dbReference type="InterPro" id="IPR041775">
    <property type="entry name" value="Ror-like_CRD"/>
</dbReference>
<dbReference type="InterPro" id="IPR013806">
    <property type="entry name" value="Kringle-like"/>
</dbReference>
<evidence type="ECO:0000259" key="23">
    <source>
        <dbReference type="PROSITE" id="PS50011"/>
    </source>
</evidence>
<dbReference type="InterPro" id="IPR000719">
    <property type="entry name" value="Prot_kinase_dom"/>
</dbReference>
<evidence type="ECO:0000313" key="27">
    <source>
        <dbReference type="EMBL" id="KAH0811879.1"/>
    </source>
</evidence>
<dbReference type="InterPro" id="IPR013098">
    <property type="entry name" value="Ig_I-set"/>
</dbReference>
<dbReference type="SMART" id="SM00219">
    <property type="entry name" value="TyrKc"/>
    <property type="match status" value="1"/>
</dbReference>
<dbReference type="InterPro" id="IPR007110">
    <property type="entry name" value="Ig-like_dom"/>
</dbReference>
<evidence type="ECO:0000256" key="20">
    <source>
        <dbReference type="PROSITE-ProRule" id="PRU10141"/>
    </source>
</evidence>
<dbReference type="SUPFAM" id="SSF48726">
    <property type="entry name" value="Immunoglobulin"/>
    <property type="match status" value="1"/>
</dbReference>
<evidence type="ECO:0000256" key="2">
    <source>
        <dbReference type="ARBA" id="ARBA00011902"/>
    </source>
</evidence>
<keyword evidence="18" id="KW-0479">Metal-binding</keyword>
<dbReference type="InterPro" id="IPR020635">
    <property type="entry name" value="Tyr_kinase_cat_dom"/>
</dbReference>
<evidence type="ECO:0000256" key="22">
    <source>
        <dbReference type="SAM" id="Phobius"/>
    </source>
</evidence>
<gene>
    <name evidence="27" type="ORF">GEV33_010911</name>
</gene>
<comment type="caution">
    <text evidence="19">Lacks conserved residue(s) required for the propagation of feature annotation.</text>
</comment>
<evidence type="ECO:0000256" key="3">
    <source>
        <dbReference type="ARBA" id="ARBA00022553"/>
    </source>
</evidence>
<dbReference type="PROSITE" id="PS00107">
    <property type="entry name" value="PROTEIN_KINASE_ATP"/>
    <property type="match status" value="1"/>
</dbReference>
<evidence type="ECO:0000256" key="17">
    <source>
        <dbReference type="PIRSR" id="PIRSR000615-2"/>
    </source>
</evidence>
<dbReference type="InterPro" id="IPR017441">
    <property type="entry name" value="Protein_kinase_ATP_BS"/>
</dbReference>
<dbReference type="GO" id="GO:0005524">
    <property type="term" value="F:ATP binding"/>
    <property type="evidence" value="ECO:0007669"/>
    <property type="project" value="UniProtKB-UniRule"/>
</dbReference>
<evidence type="ECO:0000256" key="1">
    <source>
        <dbReference type="ARBA" id="ARBA00004479"/>
    </source>
</evidence>
<evidence type="ECO:0000256" key="6">
    <source>
        <dbReference type="ARBA" id="ARBA00022741"/>
    </source>
</evidence>
<keyword evidence="3" id="KW-0597">Phosphoprotein</keyword>
<dbReference type="InterPro" id="IPR008266">
    <property type="entry name" value="Tyr_kinase_AS"/>
</dbReference>
<evidence type="ECO:0000256" key="10">
    <source>
        <dbReference type="ARBA" id="ARBA00023136"/>
    </source>
</evidence>
<dbReference type="InterPro" id="IPR001245">
    <property type="entry name" value="Ser-Thr/Tyr_kinase_cat_dom"/>
</dbReference>
<proteinExistence type="predicted"/>
<keyword evidence="18" id="KW-0460">Magnesium</keyword>
<evidence type="ECO:0000256" key="7">
    <source>
        <dbReference type="ARBA" id="ARBA00022840"/>
    </source>
</evidence>
<dbReference type="SUPFAM" id="SSF56112">
    <property type="entry name" value="Protein kinase-like (PK-like)"/>
    <property type="match status" value="1"/>
</dbReference>
<dbReference type="Pfam" id="PF00051">
    <property type="entry name" value="Kringle"/>
    <property type="match status" value="1"/>
</dbReference>
<dbReference type="PANTHER" id="PTHR24416:SF611">
    <property type="entry name" value="TYROSINE-PROTEIN KINASE TRANSMEMBRANE RECEPTOR ROR"/>
    <property type="match status" value="1"/>
</dbReference>
<dbReference type="PANTHER" id="PTHR24416">
    <property type="entry name" value="TYROSINE-PROTEIN KINASE RECEPTOR"/>
    <property type="match status" value="1"/>
</dbReference>
<dbReference type="Gene3D" id="2.60.40.10">
    <property type="entry name" value="Immunoglobulins"/>
    <property type="match status" value="1"/>
</dbReference>
<dbReference type="InterPro" id="IPR011009">
    <property type="entry name" value="Kinase-like_dom_sf"/>
</dbReference>
<dbReference type="Gene3D" id="2.40.20.10">
    <property type="entry name" value="Plasminogen Kringle 4"/>
    <property type="match status" value="1"/>
</dbReference>